<protein>
    <submittedName>
        <fullName evidence="1">Uncharacterized protein</fullName>
    </submittedName>
</protein>
<accession>A0ABY4PG70</accession>
<evidence type="ECO:0000313" key="2">
    <source>
        <dbReference type="Proteomes" id="UP000831859"/>
    </source>
</evidence>
<dbReference type="Proteomes" id="UP000831859">
    <property type="component" value="Chromosome"/>
</dbReference>
<dbReference type="EMBL" id="CP093362">
    <property type="protein sequence ID" value="UQS84813.1"/>
    <property type="molecule type" value="Genomic_DNA"/>
</dbReference>
<evidence type="ECO:0000313" key="1">
    <source>
        <dbReference type="EMBL" id="UQS84813.1"/>
    </source>
</evidence>
<keyword evidence="2" id="KW-1185">Reference proteome</keyword>
<proteinExistence type="predicted"/>
<reference evidence="1 2" key="1">
    <citation type="journal article" date="2022" name="Int. J. Syst. Evol. Microbiol.">
        <title>Apilactobacillus apisilvae sp. nov., Nicolia spurrieriana gen. nov. sp. nov., Bombilactobacillus folatiphilus sp. nov. and Bombilactobacillus thymidiniphilus sp. nov., four new lactic acid bacterial isolates from stingless bees Tetragonula carbonaria and Austroplebeia australis.</title>
        <authorList>
            <person name="Oliphant S.A."/>
            <person name="Watson-Haigh N.S."/>
            <person name="Sumby K.M."/>
            <person name="Gardner J."/>
            <person name="Groom S."/>
            <person name="Jiranek V."/>
        </authorList>
    </citation>
    <scope>NUCLEOTIDE SEQUENCE [LARGE SCALE GENOMIC DNA]</scope>
    <source>
        <strain evidence="1 2">SG5_A10</strain>
    </source>
</reference>
<sequence>MNDKYQLGNFYIHYNNESTPCIFDNKTNTLIFLNEDYDTSILKIYVKNNYLNFNIKNSFGIDLSIEQISVTEYKIINNEV</sequence>
<name>A0ABY4PG70_9LACO</name>
<organism evidence="1 2">
    <name type="scientific">Apilactobacillus apisilvae</name>
    <dbReference type="NCBI Taxonomy" id="2923364"/>
    <lineage>
        <taxon>Bacteria</taxon>
        <taxon>Bacillati</taxon>
        <taxon>Bacillota</taxon>
        <taxon>Bacilli</taxon>
        <taxon>Lactobacillales</taxon>
        <taxon>Lactobacillaceae</taxon>
        <taxon>Apilactobacillus</taxon>
    </lineage>
</organism>
<dbReference type="RefSeq" id="WP_249510796.1">
    <property type="nucleotide sequence ID" value="NZ_CP093362.1"/>
</dbReference>
<gene>
    <name evidence="1" type="ORF">MOO46_06090</name>
</gene>